<evidence type="ECO:0000313" key="8">
    <source>
        <dbReference type="Proteomes" id="UP000077755"/>
    </source>
</evidence>
<feature type="binding site" evidence="6">
    <location>
        <position position="646"/>
    </location>
    <ligand>
        <name>Mg(2+)</name>
        <dbReference type="ChEBI" id="CHEBI:18420"/>
    </ligand>
</feature>
<dbReference type="FunFam" id="1.10.400.10:FF:000013">
    <property type="entry name" value="Extra-large guanine nucleotide-binding protein 2"/>
    <property type="match status" value="1"/>
</dbReference>
<evidence type="ECO:0000256" key="2">
    <source>
        <dbReference type="ARBA" id="ARBA00022741"/>
    </source>
</evidence>
<name>A0A166GGW3_DAUCS</name>
<dbReference type="SUPFAM" id="SSF47895">
    <property type="entry name" value="Transducin (alpha subunit), insertion domain"/>
    <property type="match status" value="1"/>
</dbReference>
<dbReference type="Gene3D" id="3.40.50.300">
    <property type="entry name" value="P-loop containing nucleotide triphosphate hydrolases"/>
    <property type="match status" value="1"/>
</dbReference>
<organism evidence="7 8">
    <name type="scientific">Daucus carota subsp. sativus</name>
    <name type="common">Carrot</name>
    <dbReference type="NCBI Taxonomy" id="79200"/>
    <lineage>
        <taxon>Eukaryota</taxon>
        <taxon>Viridiplantae</taxon>
        <taxon>Streptophyta</taxon>
        <taxon>Embryophyta</taxon>
        <taxon>Tracheophyta</taxon>
        <taxon>Spermatophyta</taxon>
        <taxon>Magnoliopsida</taxon>
        <taxon>eudicotyledons</taxon>
        <taxon>Gunneridae</taxon>
        <taxon>Pentapetalae</taxon>
        <taxon>asterids</taxon>
        <taxon>campanulids</taxon>
        <taxon>Apiales</taxon>
        <taxon>Apiaceae</taxon>
        <taxon>Apioideae</taxon>
        <taxon>Scandiceae</taxon>
        <taxon>Daucinae</taxon>
        <taxon>Daucus</taxon>
        <taxon>Daucus sect. Daucus</taxon>
    </lineage>
</organism>
<dbReference type="Gene3D" id="1.10.400.10">
    <property type="entry name" value="GI Alpha 1, domain 2-like"/>
    <property type="match status" value="1"/>
</dbReference>
<dbReference type="SMART" id="SM00275">
    <property type="entry name" value="G_alpha"/>
    <property type="match status" value="1"/>
</dbReference>
<keyword evidence="4" id="KW-0807">Transducer</keyword>
<feature type="binding site" evidence="6">
    <location>
        <position position="475"/>
    </location>
    <ligand>
        <name>Mg(2+)</name>
        <dbReference type="ChEBI" id="CHEBI:18420"/>
    </ligand>
</feature>
<keyword evidence="3 5" id="KW-0342">GTP-binding</keyword>
<keyword evidence="1 6" id="KW-0479">Metal-binding</keyword>
<dbReference type="GO" id="GO:0001664">
    <property type="term" value="F:G protein-coupled receptor binding"/>
    <property type="evidence" value="ECO:0007669"/>
    <property type="project" value="TreeGrafter"/>
</dbReference>
<dbReference type="FunFam" id="3.40.50.300:FF:000692">
    <property type="entry name" value="Guanine nucleotide-binding protein subunit alpha"/>
    <property type="match status" value="1"/>
</dbReference>
<dbReference type="PRINTS" id="PR00318">
    <property type="entry name" value="GPROTEINA"/>
</dbReference>
<evidence type="ECO:0000256" key="3">
    <source>
        <dbReference type="ARBA" id="ARBA00023134"/>
    </source>
</evidence>
<dbReference type="PROSITE" id="PS51882">
    <property type="entry name" value="G_ALPHA"/>
    <property type="match status" value="1"/>
</dbReference>
<dbReference type="GO" id="GO:0005634">
    <property type="term" value="C:nucleus"/>
    <property type="evidence" value="ECO:0007669"/>
    <property type="project" value="EnsemblPlants"/>
</dbReference>
<evidence type="ECO:0000256" key="4">
    <source>
        <dbReference type="ARBA" id="ARBA00023224"/>
    </source>
</evidence>
<evidence type="ECO:0000256" key="1">
    <source>
        <dbReference type="ARBA" id="ARBA00022723"/>
    </source>
</evidence>
<gene>
    <name evidence="7" type="ORF">DCAR_0101539</name>
</gene>
<evidence type="ECO:0000256" key="6">
    <source>
        <dbReference type="PIRSR" id="PIRSR601019-2"/>
    </source>
</evidence>
<dbReference type="PANTHER" id="PTHR10218:SF321">
    <property type="entry name" value="EXTRA-LARGE GUANINE NUCLEOTIDE-BINDING PROTEIN 2"/>
    <property type="match status" value="1"/>
</dbReference>
<dbReference type="GO" id="GO:0003924">
    <property type="term" value="F:GTPase activity"/>
    <property type="evidence" value="ECO:0007669"/>
    <property type="project" value="EnsemblPlants"/>
</dbReference>
<dbReference type="GO" id="GO:0005834">
    <property type="term" value="C:heterotrimeric G-protein complex"/>
    <property type="evidence" value="ECO:0007669"/>
    <property type="project" value="TreeGrafter"/>
</dbReference>
<dbReference type="PANTHER" id="PTHR10218">
    <property type="entry name" value="GTP-BINDING PROTEIN ALPHA SUBUNIT"/>
    <property type="match status" value="1"/>
</dbReference>
<evidence type="ECO:0000256" key="5">
    <source>
        <dbReference type="PIRSR" id="PIRSR601019-1"/>
    </source>
</evidence>
<feature type="binding site" evidence="5">
    <location>
        <begin position="753"/>
        <end position="756"/>
    </location>
    <ligand>
        <name>GTP</name>
        <dbReference type="ChEBI" id="CHEBI:37565"/>
    </ligand>
</feature>
<keyword evidence="8" id="KW-1185">Reference proteome</keyword>
<dbReference type="GO" id="GO:0005525">
    <property type="term" value="F:GTP binding"/>
    <property type="evidence" value="ECO:0007669"/>
    <property type="project" value="UniProtKB-KW"/>
</dbReference>
<dbReference type="GO" id="GO:0050832">
    <property type="term" value="P:defense response to fungus"/>
    <property type="evidence" value="ECO:0007669"/>
    <property type="project" value="EnsemblPlants"/>
</dbReference>
<proteinExistence type="predicted"/>
<dbReference type="Proteomes" id="UP000077755">
    <property type="component" value="Chromosome 1"/>
</dbReference>
<dbReference type="SUPFAM" id="SSF52540">
    <property type="entry name" value="P-loop containing nucleoside triphosphate hydrolases"/>
    <property type="match status" value="1"/>
</dbReference>
<dbReference type="GO" id="GO:0046872">
    <property type="term" value="F:metal ion binding"/>
    <property type="evidence" value="ECO:0007669"/>
    <property type="project" value="UniProtKB-KW"/>
</dbReference>
<dbReference type="InterPro" id="IPR001019">
    <property type="entry name" value="Gprotein_alpha_su"/>
</dbReference>
<dbReference type="GO" id="GO:0031683">
    <property type="term" value="F:G-protein beta/gamma-subunit complex binding"/>
    <property type="evidence" value="ECO:0007669"/>
    <property type="project" value="InterPro"/>
</dbReference>
<accession>A0A166GGW3</accession>
<protein>
    <submittedName>
        <fullName evidence="7">Uncharacterized protein</fullName>
    </submittedName>
</protein>
<evidence type="ECO:0000313" key="7">
    <source>
        <dbReference type="EMBL" id="WOG82375.1"/>
    </source>
</evidence>
<dbReference type="AlphaFoldDB" id="A0A166GGW3"/>
<sequence>MASLVRRFVPEKAVDFDVDDEYNVEYSFAMEYKGPAVSYTIPRVDPLNVDCIPIAARVSTRGVGENLSLPVVRPIVKADYLKHNLLKVESQGDASLVPVTNSNELDVARVLDGSKSHRTAFRVVNVIDTSGELEFSESDECLPRISKKYESSGTLGFFDSHDNSCDLSESSDMECVHEDYNENGASSTGHEVEVAKSSVKKGSCHRCLVKKRFVEKEACLVCNAKYCSSCVVRAMGSMPEGRKCITCIGRRIHESRRASLGKSSRMLRHLLTDDGVKQIMSHEVSCEVNQVPPELVIVNGKPLCREELSQLLGCPNPPRKLKPRKYWYDKQSGLWGMEGEKPCQIITPQLDVGNPIMRNASNGNTKILVNNREITKRELWVMQRAGIHCEGQPHFWCSADGSFQEEGQKNVIKRIWFKPKIKLLCSVLSLPTPLESASPGQEEVHGVANGAVPNKLAKKTSHKLLMVGYDKSGTSTIFKQAKFLYKVPFSKDERQNLKHMIQSNLYSYIGILLEQREQFELETTNEMGMRSINQPGPTDTLNSDGIINTNMYSISRRLKAFSDWLLQVMMSGNLAAVFPASTREYAPLVEELWKDRAFQATFDRINEIQMLPRVANYFLNRAVEISRTDYEPSDMDILYAEGIASSNSIASVDFSFPKSVNDSFMGASDQDDPLQRYQLVRVHSSSLGENCKWLEMFESMDLIIYCVSLTDYDEYIYDINGVPTNKMLESKKLFESIVTHPVCSQKDFLLILNKFDLLEEKIEQVPLTKCEWFHDFNPVPGSSNNSSTRNPIAPLAQRAFHYIAAKFKREFKAMTGNKLYVSRVTGLESDSVDEALKYGTEVLKWNYEKPSLNMNEWSSDSIEASTFS</sequence>
<reference evidence="7" key="2">
    <citation type="submission" date="2022-03" db="EMBL/GenBank/DDBJ databases">
        <title>Draft title - Genomic analysis of global carrot germplasm unveils the trajectory of domestication and the origin of high carotenoid orange carrot.</title>
        <authorList>
            <person name="Iorizzo M."/>
            <person name="Ellison S."/>
            <person name="Senalik D."/>
            <person name="Macko-Podgorni A."/>
            <person name="Grzebelus D."/>
            <person name="Bostan H."/>
            <person name="Rolling W."/>
            <person name="Curaba J."/>
            <person name="Simon P."/>
        </authorList>
    </citation>
    <scope>NUCLEOTIDE SEQUENCE</scope>
    <source>
        <tissue evidence="7">Leaf</tissue>
    </source>
</reference>
<dbReference type="Pfam" id="PF00503">
    <property type="entry name" value="G-alpha"/>
    <property type="match status" value="1"/>
</dbReference>
<dbReference type="InterPro" id="IPR027417">
    <property type="entry name" value="P-loop_NTPase"/>
</dbReference>
<keyword evidence="6" id="KW-0460">Magnesium</keyword>
<dbReference type="Gramene" id="KZN08950">
    <property type="protein sequence ID" value="KZN08950"/>
    <property type="gene ID" value="DCAR_001606"/>
</dbReference>
<dbReference type="OMA" id="MLPRSAN"/>
<dbReference type="GO" id="GO:0034052">
    <property type="term" value="P:positive regulation of plant-type hypersensitive response"/>
    <property type="evidence" value="ECO:0007669"/>
    <property type="project" value="EnsemblPlants"/>
</dbReference>
<dbReference type="GO" id="GO:0042742">
    <property type="term" value="P:defense response to bacterium"/>
    <property type="evidence" value="ECO:0007669"/>
    <property type="project" value="EnsemblPlants"/>
</dbReference>
<keyword evidence="2 5" id="KW-0547">Nucleotide-binding</keyword>
<dbReference type="GO" id="GO:0005737">
    <property type="term" value="C:cytoplasm"/>
    <property type="evidence" value="ECO:0007669"/>
    <property type="project" value="TreeGrafter"/>
</dbReference>
<dbReference type="GO" id="GO:0007188">
    <property type="term" value="P:adenylate cyclase-modulating G protein-coupled receptor signaling pathway"/>
    <property type="evidence" value="ECO:0007669"/>
    <property type="project" value="TreeGrafter"/>
</dbReference>
<dbReference type="EMBL" id="CP093343">
    <property type="protein sequence ID" value="WOG82375.1"/>
    <property type="molecule type" value="Genomic_DNA"/>
</dbReference>
<dbReference type="InterPro" id="IPR011025">
    <property type="entry name" value="GproteinA_insert"/>
</dbReference>
<reference evidence="7" key="1">
    <citation type="journal article" date="2016" name="Nat. Genet.">
        <title>A high-quality carrot genome assembly provides new insights into carotenoid accumulation and asterid genome evolution.</title>
        <authorList>
            <person name="Iorizzo M."/>
            <person name="Ellison S."/>
            <person name="Senalik D."/>
            <person name="Zeng P."/>
            <person name="Satapoomin P."/>
            <person name="Huang J."/>
            <person name="Bowman M."/>
            <person name="Iovene M."/>
            <person name="Sanseverino W."/>
            <person name="Cavagnaro P."/>
            <person name="Yildiz M."/>
            <person name="Macko-Podgorni A."/>
            <person name="Moranska E."/>
            <person name="Grzebelus E."/>
            <person name="Grzebelus D."/>
            <person name="Ashrafi H."/>
            <person name="Zheng Z."/>
            <person name="Cheng S."/>
            <person name="Spooner D."/>
            <person name="Van Deynze A."/>
            <person name="Simon P."/>
        </authorList>
    </citation>
    <scope>NUCLEOTIDE SEQUENCE</scope>
    <source>
        <tissue evidence="7">Leaf</tissue>
    </source>
</reference>
<dbReference type="CDD" id="cd00066">
    <property type="entry name" value="G-alpha"/>
    <property type="match status" value="1"/>
</dbReference>